<organism evidence="2 3">
    <name type="scientific">Campylobacter hominis (strain ATCC BAA-381 / DSM 21671 / CCUG 45161 / LMG 19568 / NCTC 13146 / CH001A)</name>
    <dbReference type="NCBI Taxonomy" id="360107"/>
    <lineage>
        <taxon>Bacteria</taxon>
        <taxon>Pseudomonadati</taxon>
        <taxon>Campylobacterota</taxon>
        <taxon>Epsilonproteobacteria</taxon>
        <taxon>Campylobacterales</taxon>
        <taxon>Campylobacteraceae</taxon>
        <taxon>Campylobacter</taxon>
    </lineage>
</organism>
<proteinExistence type="predicted"/>
<protein>
    <submittedName>
        <fullName evidence="2">Uncharacterized protein</fullName>
    </submittedName>
</protein>
<keyword evidence="1" id="KW-0472">Membrane</keyword>
<keyword evidence="1" id="KW-1133">Transmembrane helix</keyword>
<feature type="transmembrane region" description="Helical" evidence="1">
    <location>
        <begin position="12"/>
        <end position="33"/>
    </location>
</feature>
<gene>
    <name evidence="2" type="ordered locus">CHAB381_0429</name>
</gene>
<dbReference type="AlphaFoldDB" id="A7I0I4"/>
<evidence type="ECO:0000313" key="3">
    <source>
        <dbReference type="Proteomes" id="UP000002407"/>
    </source>
</evidence>
<keyword evidence="1" id="KW-0812">Transmembrane</keyword>
<keyword evidence="3" id="KW-1185">Reference proteome</keyword>
<dbReference type="KEGG" id="cha:CHAB381_0429"/>
<dbReference type="Proteomes" id="UP000002407">
    <property type="component" value="Chromosome"/>
</dbReference>
<evidence type="ECO:0000313" key="2">
    <source>
        <dbReference type="EMBL" id="ABS52369.1"/>
    </source>
</evidence>
<name>A7I0I4_CAMHC</name>
<dbReference type="EMBL" id="CP000776">
    <property type="protein sequence ID" value="ABS52369.1"/>
    <property type="molecule type" value="Genomic_DNA"/>
</dbReference>
<dbReference type="HOGENOM" id="CLU_3341543_0_0_7"/>
<accession>A7I0I4</accession>
<evidence type="ECO:0000256" key="1">
    <source>
        <dbReference type="SAM" id="Phobius"/>
    </source>
</evidence>
<reference evidence="3" key="1">
    <citation type="submission" date="2007-07" db="EMBL/GenBank/DDBJ databases">
        <title>Complete genome sequence of Campylobacter hominis ATCC BAA-381, a commensal isolated from the human gastrointestinal tract.</title>
        <authorList>
            <person name="Fouts D.E."/>
            <person name="Mongodin E.F."/>
            <person name="Puiu D."/>
            <person name="Sebastian Y."/>
            <person name="Miller W.G."/>
            <person name="Mandrell R.E."/>
            <person name="Nelson K.E."/>
        </authorList>
    </citation>
    <scope>NUCLEOTIDE SEQUENCE [LARGE SCALE GENOMIC DNA]</scope>
    <source>
        <strain evidence="3">ATCC BAA-381 / DSM 21671 / CCUG 45161 / LMG 19568 / NCTC 13146 / CH001A</strain>
    </source>
</reference>
<sequence>MQKYDYFKNSFKLCSPFGKNIFIFCGVIFYSILNLEF</sequence>